<dbReference type="SUPFAM" id="SSF57667">
    <property type="entry name" value="beta-beta-alpha zinc fingers"/>
    <property type="match status" value="1"/>
</dbReference>
<evidence type="ECO:0000313" key="6">
    <source>
        <dbReference type="RefSeq" id="XP_029646083.2"/>
    </source>
</evidence>
<evidence type="ECO:0000256" key="2">
    <source>
        <dbReference type="ARBA" id="ARBA00011925"/>
    </source>
</evidence>
<reference evidence="6" key="1">
    <citation type="submission" date="2025-08" db="UniProtKB">
        <authorList>
            <consortium name="RefSeq"/>
        </authorList>
    </citation>
    <scope>IDENTIFICATION</scope>
</reference>
<dbReference type="AlphaFoldDB" id="A0A6P7T5E7"/>
<dbReference type="GO" id="GO:0035242">
    <property type="term" value="F:protein-arginine omega-N asymmetric methyltransferase activity"/>
    <property type="evidence" value="ECO:0007669"/>
    <property type="project" value="UniProtKB-EC"/>
</dbReference>
<keyword evidence="5" id="KW-1185">Reference proteome</keyword>
<dbReference type="Pfam" id="PF21137">
    <property type="entry name" value="ANM3_C2H2_Zf"/>
    <property type="match status" value="1"/>
</dbReference>
<evidence type="ECO:0000313" key="5">
    <source>
        <dbReference type="Proteomes" id="UP000515154"/>
    </source>
</evidence>
<evidence type="ECO:0000259" key="4">
    <source>
        <dbReference type="Pfam" id="PF21137"/>
    </source>
</evidence>
<evidence type="ECO:0000256" key="3">
    <source>
        <dbReference type="ARBA" id="ARBA00022490"/>
    </source>
</evidence>
<dbReference type="KEGG" id="osn:115219915"/>
<dbReference type="Proteomes" id="UP000515154">
    <property type="component" value="Linkage group LG15"/>
</dbReference>
<dbReference type="EC" id="2.1.1.319" evidence="2"/>
<keyword evidence="3" id="KW-0963">Cytoplasm</keyword>
<protein>
    <recommendedName>
        <fullName evidence="2">type I protein arginine methyltransferase</fullName>
        <ecNumber evidence="2">2.1.1.319</ecNumber>
    </recommendedName>
</protein>
<dbReference type="InterPro" id="IPR036236">
    <property type="entry name" value="Znf_C2H2_sf"/>
</dbReference>
<dbReference type="RefSeq" id="XP_029646083.2">
    <property type="nucleotide sequence ID" value="XM_029790223.2"/>
</dbReference>
<organism evidence="5 6">
    <name type="scientific">Octopus sinensis</name>
    <name type="common">East Asian common octopus</name>
    <dbReference type="NCBI Taxonomy" id="2607531"/>
    <lineage>
        <taxon>Eukaryota</taxon>
        <taxon>Metazoa</taxon>
        <taxon>Spiralia</taxon>
        <taxon>Lophotrochozoa</taxon>
        <taxon>Mollusca</taxon>
        <taxon>Cephalopoda</taxon>
        <taxon>Coleoidea</taxon>
        <taxon>Octopodiformes</taxon>
        <taxon>Octopoda</taxon>
        <taxon>Incirrata</taxon>
        <taxon>Octopodidae</taxon>
        <taxon>Octopus</taxon>
    </lineage>
</organism>
<proteinExistence type="predicted"/>
<feature type="domain" description="Protein arginine N-methyltransferase 3-like C2H2 zinc finger" evidence="4">
    <location>
        <begin position="63"/>
        <end position="109"/>
    </location>
</feature>
<gene>
    <name evidence="6" type="primary">LOC115219915</name>
</gene>
<comment type="subcellular location">
    <subcellularLocation>
        <location evidence="1">Cytoplasm</location>
    </subcellularLocation>
</comment>
<evidence type="ECO:0000256" key="1">
    <source>
        <dbReference type="ARBA" id="ARBA00004496"/>
    </source>
</evidence>
<name>A0A6P7T5E7_9MOLL</name>
<accession>A0A6P7T5E7</accession>
<sequence>MAQGFGSATVDLLSSDCSWDEGEDEVNVTGPCRCLFCPCMCENAISSLEHLQLEHQINLRELCQNMSFTSYNCIQMINYIRKEKILPSELTQIFETQLFPWNDPKYLKPEDDEDPMLMLEIVPCNFDESGPSRVNPVDPQVPIGTAENGLDSTFGMNNGYNMTISELGEKLKISENRCHTLTDALRRAVSDLNKVRDCANEFYLSAESNSSQCQCNAVQNLTQDEDEAYFGSYGHFSIHREMLQVSCFYVKLGVSVYVLGCAKFLCTYRNITDNNLLPSMGQIQV</sequence>
<dbReference type="InterPro" id="IPR049482">
    <property type="entry name" value="ANM3-like_C2H2_Zf"/>
</dbReference>
<dbReference type="GO" id="GO:0005737">
    <property type="term" value="C:cytoplasm"/>
    <property type="evidence" value="ECO:0007669"/>
    <property type="project" value="UniProtKB-SubCell"/>
</dbReference>